<accession>A0A975ARM1</accession>
<keyword evidence="3" id="KW-0597">Phosphoprotein</keyword>
<dbReference type="GO" id="GO:0005524">
    <property type="term" value="F:ATP binding"/>
    <property type="evidence" value="ECO:0007669"/>
    <property type="project" value="UniProtKB-KW"/>
</dbReference>
<evidence type="ECO:0000313" key="13">
    <source>
        <dbReference type="Proteomes" id="UP000639274"/>
    </source>
</evidence>
<dbReference type="Proteomes" id="UP000639274">
    <property type="component" value="Chromosome"/>
</dbReference>
<keyword evidence="8" id="KW-0902">Two-component regulatory system</keyword>
<dbReference type="Gene3D" id="1.20.5.1930">
    <property type="match status" value="1"/>
</dbReference>
<keyword evidence="6 12" id="KW-0418">Kinase</keyword>
<keyword evidence="9" id="KW-0175">Coiled coil</keyword>
<dbReference type="InterPro" id="IPR003594">
    <property type="entry name" value="HATPase_dom"/>
</dbReference>
<comment type="catalytic activity">
    <reaction evidence="1">
        <text>ATP + protein L-histidine = ADP + protein N-phospho-L-histidine.</text>
        <dbReference type="EC" id="2.7.13.3"/>
    </reaction>
</comment>
<evidence type="ECO:0000256" key="4">
    <source>
        <dbReference type="ARBA" id="ARBA00022679"/>
    </source>
</evidence>
<feature type="domain" description="Histidine kinase" evidence="11">
    <location>
        <begin position="113"/>
        <end position="258"/>
    </location>
</feature>
<dbReference type="KEGG" id="lsf:I8J32_010155"/>
<dbReference type="GO" id="GO:0046983">
    <property type="term" value="F:protein dimerization activity"/>
    <property type="evidence" value="ECO:0007669"/>
    <property type="project" value="InterPro"/>
</dbReference>
<dbReference type="SUPFAM" id="SSF55874">
    <property type="entry name" value="ATPase domain of HSP90 chaperone/DNA topoisomerase II/histidine kinase"/>
    <property type="match status" value="1"/>
</dbReference>
<dbReference type="RefSeq" id="WP_200611700.1">
    <property type="nucleotide sequence ID" value="NZ_CP071518.1"/>
</dbReference>
<dbReference type="EMBL" id="CP071518">
    <property type="protein sequence ID" value="QSX77169.1"/>
    <property type="molecule type" value="Genomic_DNA"/>
</dbReference>
<dbReference type="PANTHER" id="PTHR24421">
    <property type="entry name" value="NITRATE/NITRITE SENSOR PROTEIN NARX-RELATED"/>
    <property type="match status" value="1"/>
</dbReference>
<evidence type="ECO:0000256" key="10">
    <source>
        <dbReference type="SAM" id="MobiDB-lite"/>
    </source>
</evidence>
<evidence type="ECO:0000256" key="2">
    <source>
        <dbReference type="ARBA" id="ARBA00012438"/>
    </source>
</evidence>
<dbReference type="AlphaFoldDB" id="A0A975ARM1"/>
<feature type="coiled-coil region" evidence="9">
    <location>
        <begin position="23"/>
        <end position="50"/>
    </location>
</feature>
<evidence type="ECO:0000256" key="3">
    <source>
        <dbReference type="ARBA" id="ARBA00022553"/>
    </source>
</evidence>
<dbReference type="EC" id="2.7.13.3" evidence="2"/>
<evidence type="ECO:0000256" key="5">
    <source>
        <dbReference type="ARBA" id="ARBA00022741"/>
    </source>
</evidence>
<dbReference type="Pfam" id="PF07730">
    <property type="entry name" value="HisKA_3"/>
    <property type="match status" value="1"/>
</dbReference>
<dbReference type="CDD" id="cd16917">
    <property type="entry name" value="HATPase_UhpB-NarQ-NarX-like"/>
    <property type="match status" value="1"/>
</dbReference>
<dbReference type="Gene3D" id="3.30.565.10">
    <property type="entry name" value="Histidine kinase-like ATPase, C-terminal domain"/>
    <property type="match status" value="1"/>
</dbReference>
<reference evidence="12 13" key="1">
    <citation type="submission" date="2021-03" db="EMBL/GenBank/DDBJ databases">
        <title>Lysobacter sp. nov. isolated from soil of gangwondo yeongwol, south Korea.</title>
        <authorList>
            <person name="Kim K.R."/>
            <person name="Kim K.H."/>
            <person name="Jeon C.O."/>
        </authorList>
    </citation>
    <scope>NUCLEOTIDE SEQUENCE [LARGE SCALE GENOMIC DNA]</scope>
    <source>
        <strain evidence="12 13">R19</strain>
    </source>
</reference>
<dbReference type="InterPro" id="IPR011712">
    <property type="entry name" value="Sig_transdc_His_kin_sub3_dim/P"/>
</dbReference>
<sequence length="265" mass="28468">MTSTSPLPAPATAGSVPSRRNDMDDLSALRQQYQALLDRLQRNERDFRRLGRAVWRVQEEERRRLARDLHDGVGQNLTALKHRLAAIAQSLPADDPARGELDGAIALCGDTLEDTRQLSRLLRPPILDDLGLEAAVRSLARGLAQASGLEIGVEIPPLPPLDSDLQTLVFRVAQEALSNAVRHAQARSVLVRIVASGGLLQLQVADDGRGCDAESALVSGGSGLGGMRERLRLYDGRLELRSAPGEGTRLRAVVPLAPSEPGPTA</sequence>
<dbReference type="GO" id="GO:0000155">
    <property type="term" value="F:phosphorelay sensor kinase activity"/>
    <property type="evidence" value="ECO:0007669"/>
    <property type="project" value="InterPro"/>
</dbReference>
<protein>
    <recommendedName>
        <fullName evidence="2">histidine kinase</fullName>
        <ecNumber evidence="2">2.7.13.3</ecNumber>
    </recommendedName>
</protein>
<evidence type="ECO:0000256" key="6">
    <source>
        <dbReference type="ARBA" id="ARBA00022777"/>
    </source>
</evidence>
<feature type="region of interest" description="Disordered" evidence="10">
    <location>
        <begin position="1"/>
        <end position="22"/>
    </location>
</feature>
<dbReference type="InterPro" id="IPR005467">
    <property type="entry name" value="His_kinase_dom"/>
</dbReference>
<name>A0A975ARM1_9GAMM</name>
<dbReference type="InterPro" id="IPR050482">
    <property type="entry name" value="Sensor_HK_TwoCompSys"/>
</dbReference>
<keyword evidence="7" id="KW-0067">ATP-binding</keyword>
<evidence type="ECO:0000256" key="1">
    <source>
        <dbReference type="ARBA" id="ARBA00000085"/>
    </source>
</evidence>
<proteinExistence type="predicted"/>
<dbReference type="SMART" id="SM00387">
    <property type="entry name" value="HATPase_c"/>
    <property type="match status" value="1"/>
</dbReference>
<gene>
    <name evidence="12" type="ORF">I8J32_010155</name>
</gene>
<keyword evidence="5" id="KW-0547">Nucleotide-binding</keyword>
<dbReference type="Pfam" id="PF02518">
    <property type="entry name" value="HATPase_c"/>
    <property type="match status" value="1"/>
</dbReference>
<evidence type="ECO:0000256" key="7">
    <source>
        <dbReference type="ARBA" id="ARBA00022840"/>
    </source>
</evidence>
<evidence type="ECO:0000256" key="8">
    <source>
        <dbReference type="ARBA" id="ARBA00023012"/>
    </source>
</evidence>
<keyword evidence="13" id="KW-1185">Reference proteome</keyword>
<evidence type="ECO:0000256" key="9">
    <source>
        <dbReference type="SAM" id="Coils"/>
    </source>
</evidence>
<keyword evidence="4" id="KW-0808">Transferase</keyword>
<dbReference type="PANTHER" id="PTHR24421:SF10">
    <property type="entry name" value="NITRATE_NITRITE SENSOR PROTEIN NARQ"/>
    <property type="match status" value="1"/>
</dbReference>
<evidence type="ECO:0000313" key="12">
    <source>
        <dbReference type="EMBL" id="QSX77169.1"/>
    </source>
</evidence>
<dbReference type="GO" id="GO:0016020">
    <property type="term" value="C:membrane"/>
    <property type="evidence" value="ECO:0007669"/>
    <property type="project" value="InterPro"/>
</dbReference>
<dbReference type="PROSITE" id="PS50109">
    <property type="entry name" value="HIS_KIN"/>
    <property type="match status" value="1"/>
</dbReference>
<dbReference type="InterPro" id="IPR036890">
    <property type="entry name" value="HATPase_C_sf"/>
</dbReference>
<organism evidence="12 13">
    <name type="scientific">Agrilutibacter solisilvae</name>
    <dbReference type="NCBI Taxonomy" id="2763317"/>
    <lineage>
        <taxon>Bacteria</taxon>
        <taxon>Pseudomonadati</taxon>
        <taxon>Pseudomonadota</taxon>
        <taxon>Gammaproteobacteria</taxon>
        <taxon>Lysobacterales</taxon>
        <taxon>Lysobacteraceae</taxon>
        <taxon>Agrilutibacter</taxon>
    </lineage>
</organism>
<evidence type="ECO:0000259" key="11">
    <source>
        <dbReference type="PROSITE" id="PS50109"/>
    </source>
</evidence>